<dbReference type="PRINTS" id="PR00455">
    <property type="entry name" value="HTHTETR"/>
</dbReference>
<dbReference type="EMBL" id="SAWY01000003">
    <property type="protein sequence ID" value="TPH18500.1"/>
    <property type="molecule type" value="Genomic_DNA"/>
</dbReference>
<dbReference type="SUPFAM" id="SSF46689">
    <property type="entry name" value="Homeodomain-like"/>
    <property type="match status" value="1"/>
</dbReference>
<reference evidence="4 5" key="1">
    <citation type="submission" date="2019-01" db="EMBL/GenBank/DDBJ databases">
        <title>Litorilituus lipolytica sp. nov., isolated from intertidal sand of the Yellow Sea in China.</title>
        <authorList>
            <person name="Liu A."/>
        </authorList>
    </citation>
    <scope>NUCLEOTIDE SEQUENCE [LARGE SCALE GENOMIC DNA]</scope>
    <source>
        <strain evidence="4 5">RZ04</strain>
    </source>
</reference>
<feature type="DNA-binding region" description="H-T-H motif" evidence="2">
    <location>
        <begin position="41"/>
        <end position="60"/>
    </location>
</feature>
<keyword evidence="5" id="KW-1185">Reference proteome</keyword>
<dbReference type="PANTHER" id="PTHR30055:SF146">
    <property type="entry name" value="HTH-TYPE TRANSCRIPTIONAL DUAL REGULATOR CECR"/>
    <property type="match status" value="1"/>
</dbReference>
<protein>
    <submittedName>
        <fullName evidence="4">TetR/AcrR family transcriptional regulator</fullName>
    </submittedName>
</protein>
<evidence type="ECO:0000313" key="4">
    <source>
        <dbReference type="EMBL" id="TPH18500.1"/>
    </source>
</evidence>
<dbReference type="PROSITE" id="PS50977">
    <property type="entry name" value="HTH_TETR_2"/>
    <property type="match status" value="1"/>
</dbReference>
<gene>
    <name evidence="4" type="ORF">EPA86_01685</name>
</gene>
<dbReference type="Pfam" id="PF00440">
    <property type="entry name" value="TetR_N"/>
    <property type="match status" value="1"/>
</dbReference>
<feature type="domain" description="HTH tetR-type" evidence="3">
    <location>
        <begin position="18"/>
        <end position="78"/>
    </location>
</feature>
<name>A0A502L3F9_9GAMM</name>
<dbReference type="GO" id="GO:0000976">
    <property type="term" value="F:transcription cis-regulatory region binding"/>
    <property type="evidence" value="ECO:0007669"/>
    <property type="project" value="TreeGrafter"/>
</dbReference>
<dbReference type="GO" id="GO:0003700">
    <property type="term" value="F:DNA-binding transcription factor activity"/>
    <property type="evidence" value="ECO:0007669"/>
    <property type="project" value="TreeGrafter"/>
</dbReference>
<accession>A0A502L3F9</accession>
<dbReference type="InterPro" id="IPR050109">
    <property type="entry name" value="HTH-type_TetR-like_transc_reg"/>
</dbReference>
<dbReference type="InterPro" id="IPR001647">
    <property type="entry name" value="HTH_TetR"/>
</dbReference>
<dbReference type="AlphaFoldDB" id="A0A502L3F9"/>
<evidence type="ECO:0000256" key="1">
    <source>
        <dbReference type="ARBA" id="ARBA00023125"/>
    </source>
</evidence>
<evidence type="ECO:0000256" key="2">
    <source>
        <dbReference type="PROSITE-ProRule" id="PRU00335"/>
    </source>
</evidence>
<keyword evidence="1 2" id="KW-0238">DNA-binding</keyword>
<proteinExistence type="predicted"/>
<dbReference type="PANTHER" id="PTHR30055">
    <property type="entry name" value="HTH-TYPE TRANSCRIPTIONAL REGULATOR RUTR"/>
    <property type="match status" value="1"/>
</dbReference>
<dbReference type="Gene3D" id="1.10.357.10">
    <property type="entry name" value="Tetracycline Repressor, domain 2"/>
    <property type="match status" value="1"/>
</dbReference>
<organism evidence="4 5">
    <name type="scientific">Litorilituus lipolyticus</name>
    <dbReference type="NCBI Taxonomy" id="2491017"/>
    <lineage>
        <taxon>Bacteria</taxon>
        <taxon>Pseudomonadati</taxon>
        <taxon>Pseudomonadota</taxon>
        <taxon>Gammaproteobacteria</taxon>
        <taxon>Alteromonadales</taxon>
        <taxon>Colwelliaceae</taxon>
        <taxon>Litorilituus</taxon>
    </lineage>
</organism>
<dbReference type="OrthoDB" id="8535430at2"/>
<dbReference type="InterPro" id="IPR039536">
    <property type="entry name" value="TetR_C_Proteobacteria"/>
</dbReference>
<evidence type="ECO:0000259" key="3">
    <source>
        <dbReference type="PROSITE" id="PS50977"/>
    </source>
</evidence>
<comment type="caution">
    <text evidence="4">The sequence shown here is derived from an EMBL/GenBank/DDBJ whole genome shotgun (WGS) entry which is preliminary data.</text>
</comment>
<dbReference type="RefSeq" id="WP_140601255.1">
    <property type="nucleotide sequence ID" value="NZ_SAWY01000003.1"/>
</dbReference>
<sequence>MTLNNSKIDGLAQFKSLSSRGELILDAAQQLFFEQGFDETSLEMIINEAGGSRRSIYNEFGNKKGLLVAVIQRQVHIQTETLNTIHRDRSPEDSLNDVCFRFVKGMCSPAIRSLFRLVVQQTVKHPELGEMIYQSGPIMGVKPLVNYLNELTESNELVIDDCHFAARFLLEMAKGPLYTSLLLLPNKQASDEEIREQVHKAVDVFIKSHRK</sequence>
<dbReference type="Gene3D" id="1.10.10.60">
    <property type="entry name" value="Homeodomain-like"/>
    <property type="match status" value="1"/>
</dbReference>
<dbReference type="Pfam" id="PF14246">
    <property type="entry name" value="TetR_C_7"/>
    <property type="match status" value="1"/>
</dbReference>
<evidence type="ECO:0000313" key="5">
    <source>
        <dbReference type="Proteomes" id="UP000315303"/>
    </source>
</evidence>
<dbReference type="Proteomes" id="UP000315303">
    <property type="component" value="Unassembled WGS sequence"/>
</dbReference>
<dbReference type="InterPro" id="IPR009057">
    <property type="entry name" value="Homeodomain-like_sf"/>
</dbReference>